<accession>A0AAV7KVV7</accession>
<proteinExistence type="predicted"/>
<evidence type="ECO:0000313" key="3">
    <source>
        <dbReference type="Proteomes" id="UP001066276"/>
    </source>
</evidence>
<reference evidence="2" key="1">
    <citation type="journal article" date="2022" name="bioRxiv">
        <title>Sequencing and chromosome-scale assembly of the giantPleurodeles waltlgenome.</title>
        <authorList>
            <person name="Brown T."/>
            <person name="Elewa A."/>
            <person name="Iarovenko S."/>
            <person name="Subramanian E."/>
            <person name="Araus A.J."/>
            <person name="Petzold A."/>
            <person name="Susuki M."/>
            <person name="Suzuki K.-i.T."/>
            <person name="Hayashi T."/>
            <person name="Toyoda A."/>
            <person name="Oliveira C."/>
            <person name="Osipova E."/>
            <person name="Leigh N.D."/>
            <person name="Simon A."/>
            <person name="Yun M.H."/>
        </authorList>
    </citation>
    <scope>NUCLEOTIDE SEQUENCE</scope>
    <source>
        <strain evidence="2">20211129_DDA</strain>
        <tissue evidence="2">Liver</tissue>
    </source>
</reference>
<dbReference type="Proteomes" id="UP001066276">
    <property type="component" value="Chromosome 12"/>
</dbReference>
<evidence type="ECO:0000313" key="2">
    <source>
        <dbReference type="EMBL" id="KAJ1079820.1"/>
    </source>
</evidence>
<gene>
    <name evidence="2" type="ORF">NDU88_000053</name>
</gene>
<evidence type="ECO:0000256" key="1">
    <source>
        <dbReference type="SAM" id="MobiDB-lite"/>
    </source>
</evidence>
<feature type="region of interest" description="Disordered" evidence="1">
    <location>
        <begin position="1"/>
        <end position="30"/>
    </location>
</feature>
<name>A0AAV7KVV7_PLEWA</name>
<dbReference type="AlphaFoldDB" id="A0AAV7KVV7"/>
<organism evidence="2 3">
    <name type="scientific">Pleurodeles waltl</name>
    <name type="common">Iberian ribbed newt</name>
    <dbReference type="NCBI Taxonomy" id="8319"/>
    <lineage>
        <taxon>Eukaryota</taxon>
        <taxon>Metazoa</taxon>
        <taxon>Chordata</taxon>
        <taxon>Craniata</taxon>
        <taxon>Vertebrata</taxon>
        <taxon>Euteleostomi</taxon>
        <taxon>Amphibia</taxon>
        <taxon>Batrachia</taxon>
        <taxon>Caudata</taxon>
        <taxon>Salamandroidea</taxon>
        <taxon>Salamandridae</taxon>
        <taxon>Pleurodelinae</taxon>
        <taxon>Pleurodeles</taxon>
    </lineage>
</organism>
<protein>
    <submittedName>
        <fullName evidence="2">Uncharacterized protein</fullName>
    </submittedName>
</protein>
<sequence length="82" mass="9378">MTVPTWSSSSEQTSDIPLCPSGTLKPPYSESEDYFRVPLSEKGRQGKQQREEGVELRRITTKKITEYWKQDKEDAGPADCRI</sequence>
<comment type="caution">
    <text evidence="2">The sequence shown here is derived from an EMBL/GenBank/DDBJ whole genome shotgun (WGS) entry which is preliminary data.</text>
</comment>
<feature type="compositionally biased region" description="Polar residues" evidence="1">
    <location>
        <begin position="1"/>
        <end position="15"/>
    </location>
</feature>
<keyword evidence="3" id="KW-1185">Reference proteome</keyword>
<dbReference type="EMBL" id="JANPWB010000016">
    <property type="protein sequence ID" value="KAJ1079820.1"/>
    <property type="molecule type" value="Genomic_DNA"/>
</dbReference>